<dbReference type="AlphaFoldDB" id="A0A814ERF2"/>
<keyword evidence="4 5" id="KW-0862">Zinc</keyword>
<comment type="caution">
    <text evidence="9">The sequence shown here is derived from an EMBL/GenBank/DDBJ whole genome shotgun (WGS) entry which is preliminary data.</text>
</comment>
<dbReference type="PANTHER" id="PTHR12681:SF0">
    <property type="entry name" value="ZINC FINGER CCCH DOMAIN-CONTAINING PROTEIN 15"/>
    <property type="match status" value="1"/>
</dbReference>
<dbReference type="Gene3D" id="4.10.1000.10">
    <property type="entry name" value="Zinc finger, CCCH-type"/>
    <property type="match status" value="1"/>
</dbReference>
<dbReference type="SMART" id="SM00356">
    <property type="entry name" value="ZnF_C3H1"/>
    <property type="match status" value="2"/>
</dbReference>
<feature type="domain" description="C3H1-type" evidence="8">
    <location>
        <begin position="97"/>
        <end position="124"/>
    </location>
</feature>
<feature type="domain" description="C3H1-type" evidence="8">
    <location>
        <begin position="195"/>
        <end position="227"/>
    </location>
</feature>
<comment type="similarity">
    <text evidence="1">Belongs to the ZC3H15/TMA46 family.</text>
</comment>
<gene>
    <name evidence="9" type="ORF">ZHD862_LOCUS11004</name>
</gene>
<evidence type="ECO:0000256" key="6">
    <source>
        <dbReference type="SAM" id="Coils"/>
    </source>
</evidence>
<accession>A0A814ERF2</accession>
<dbReference type="GO" id="GO:0005829">
    <property type="term" value="C:cytosol"/>
    <property type="evidence" value="ECO:0007669"/>
    <property type="project" value="TreeGrafter"/>
</dbReference>
<feature type="compositionally biased region" description="Acidic residues" evidence="7">
    <location>
        <begin position="453"/>
        <end position="486"/>
    </location>
</feature>
<feature type="compositionally biased region" description="Acidic residues" evidence="7">
    <location>
        <begin position="338"/>
        <end position="352"/>
    </location>
</feature>
<evidence type="ECO:0000256" key="2">
    <source>
        <dbReference type="ARBA" id="ARBA00022723"/>
    </source>
</evidence>
<organism evidence="9 10">
    <name type="scientific">Rotaria sordida</name>
    <dbReference type="NCBI Taxonomy" id="392033"/>
    <lineage>
        <taxon>Eukaryota</taxon>
        <taxon>Metazoa</taxon>
        <taxon>Spiralia</taxon>
        <taxon>Gnathifera</taxon>
        <taxon>Rotifera</taxon>
        <taxon>Eurotatoria</taxon>
        <taxon>Bdelloidea</taxon>
        <taxon>Philodinida</taxon>
        <taxon>Philodinidae</taxon>
        <taxon>Rotaria</taxon>
    </lineage>
</organism>
<reference evidence="9" key="1">
    <citation type="submission" date="2021-02" db="EMBL/GenBank/DDBJ databases">
        <authorList>
            <person name="Nowell W R."/>
        </authorList>
    </citation>
    <scope>NUCLEOTIDE SEQUENCE</scope>
</reference>
<keyword evidence="2 5" id="KW-0479">Metal-binding</keyword>
<dbReference type="InterPro" id="IPR032378">
    <property type="entry name" value="ZC3H15/TMA46_C"/>
</dbReference>
<feature type="region of interest" description="Disordered" evidence="7">
    <location>
        <begin position="318"/>
        <end position="367"/>
    </location>
</feature>
<evidence type="ECO:0000256" key="5">
    <source>
        <dbReference type="PROSITE-ProRule" id="PRU00723"/>
    </source>
</evidence>
<feature type="region of interest" description="Disordered" evidence="7">
    <location>
        <begin position="426"/>
        <end position="496"/>
    </location>
</feature>
<keyword evidence="3 5" id="KW-0863">Zinc-finger</keyword>
<dbReference type="Pfam" id="PF16543">
    <property type="entry name" value="DFRP_C"/>
    <property type="match status" value="1"/>
</dbReference>
<dbReference type="Proteomes" id="UP000663864">
    <property type="component" value="Unassembled WGS sequence"/>
</dbReference>
<evidence type="ECO:0000256" key="1">
    <source>
        <dbReference type="ARBA" id="ARBA00010043"/>
    </source>
</evidence>
<evidence type="ECO:0000256" key="7">
    <source>
        <dbReference type="SAM" id="MobiDB-lite"/>
    </source>
</evidence>
<name>A0A814ERF2_9BILA</name>
<dbReference type="InterPro" id="IPR000571">
    <property type="entry name" value="Znf_CCCH"/>
</dbReference>
<feature type="coiled-coil region" evidence="6">
    <location>
        <begin position="44"/>
        <end position="82"/>
    </location>
</feature>
<dbReference type="PROSITE" id="PS50103">
    <property type="entry name" value="ZF_C3H1"/>
    <property type="match status" value="2"/>
</dbReference>
<dbReference type="SUPFAM" id="SSF90229">
    <property type="entry name" value="CCCH zinc finger"/>
    <property type="match status" value="1"/>
</dbReference>
<keyword evidence="6" id="KW-0175">Coiled coil</keyword>
<protein>
    <recommendedName>
        <fullName evidence="8">C3H1-type domain-containing protein</fullName>
    </recommendedName>
</protein>
<evidence type="ECO:0000313" key="9">
    <source>
        <dbReference type="EMBL" id="CAF0971012.1"/>
    </source>
</evidence>
<sequence length="496" mass="56928">MPPKQQQQASKKTVEKAKAKIIEDKTFGLKNKKGSKNQKFIAQVQNQVQNAGKSAREIAKLQEEKEKRKEEKKKAEAELQTLFKPVITQQVLAAGTDPKSVLCMYFKQGSCTKGAKCKFSHDLAIERKAEKRSLYDDTHDSGNKENETMANWDVAQLAEVVERRHGEDNRKKNATQINISRNLINHERYSVFISVCKYFLEAVENNTYGWFWSCQNAPNCQYRHALPPGFMLRRDRKLLEEQKETISLEDLIESERAALGNCVTKVTLESFLAWKKRKIEEKKQQLVKDEEKKRNDFVKHGRLLGLSGREMFTFNPDLIANDDEDADNDIDYRHRSDDEEEEGEEEEEEENNNETNEQAGASAIRKPAIRDLDDIDFLAKEAREVDNTGTIANEDRFENYRKLEREKQERRQAATAQAALAEEVNKLDQASGNVASACASATTYEETTSTVNNEDEDDDDDDEDDDEEETVQIDEDLFADDLDDVEEQLRETNLTS</sequence>
<evidence type="ECO:0000259" key="8">
    <source>
        <dbReference type="PROSITE" id="PS50103"/>
    </source>
</evidence>
<proteinExistence type="inferred from homology"/>
<evidence type="ECO:0000313" key="10">
    <source>
        <dbReference type="Proteomes" id="UP000663864"/>
    </source>
</evidence>
<dbReference type="Gene3D" id="6.20.400.10">
    <property type="match status" value="1"/>
</dbReference>
<dbReference type="EMBL" id="CAJNOT010000405">
    <property type="protein sequence ID" value="CAF0971012.1"/>
    <property type="molecule type" value="Genomic_DNA"/>
</dbReference>
<dbReference type="PANTHER" id="PTHR12681">
    <property type="entry name" value="ZINC FINGER-CONTAINING PROTEIN P48ZNF"/>
    <property type="match status" value="1"/>
</dbReference>
<feature type="compositionally biased region" description="Low complexity" evidence="7">
    <location>
        <begin position="435"/>
        <end position="450"/>
    </location>
</feature>
<dbReference type="Pfam" id="PF00642">
    <property type="entry name" value="zf-CCCH"/>
    <property type="match status" value="1"/>
</dbReference>
<dbReference type="GO" id="GO:0002181">
    <property type="term" value="P:cytoplasmic translation"/>
    <property type="evidence" value="ECO:0007669"/>
    <property type="project" value="TreeGrafter"/>
</dbReference>
<evidence type="ECO:0000256" key="4">
    <source>
        <dbReference type="ARBA" id="ARBA00022833"/>
    </source>
</evidence>
<evidence type="ECO:0000256" key="3">
    <source>
        <dbReference type="ARBA" id="ARBA00022771"/>
    </source>
</evidence>
<feature type="zinc finger region" description="C3H1-type" evidence="5">
    <location>
        <begin position="195"/>
        <end position="227"/>
    </location>
</feature>
<dbReference type="GO" id="GO:0003729">
    <property type="term" value="F:mRNA binding"/>
    <property type="evidence" value="ECO:0007669"/>
    <property type="project" value="TreeGrafter"/>
</dbReference>
<feature type="zinc finger region" description="C3H1-type" evidence="5">
    <location>
        <begin position="97"/>
        <end position="124"/>
    </location>
</feature>
<dbReference type="GO" id="GO:0008270">
    <property type="term" value="F:zinc ion binding"/>
    <property type="evidence" value="ECO:0007669"/>
    <property type="project" value="UniProtKB-KW"/>
</dbReference>
<feature type="compositionally biased region" description="Acidic residues" evidence="7">
    <location>
        <begin position="320"/>
        <end position="329"/>
    </location>
</feature>
<dbReference type="InterPro" id="IPR036855">
    <property type="entry name" value="Znf_CCCH_sf"/>
</dbReference>